<comment type="subcellular location">
    <subcellularLocation>
        <location evidence="1 7">Cell membrane</location>
        <topology evidence="1 7">Multi-pass membrane protein</topology>
    </subcellularLocation>
</comment>
<sequence>MALLRRRRAIHGWLLLTPALVMLTTFAFYPSVATIWTSLWSRGTRRNPSEFVGTGNYQRIFDDPTFWTVAWNNILYAAVTIPVSIGLALVMALWANARIPARSFVRTAYFTPTMLPMIAAANLWLFFFTPGFGVLDQIGALFGAPSVNWLGQPETALWAVCIVTIWKEAGFFMIFYLAALQTIPPDLEEAADIEGASRWTYTRRVVLPLLMPTTLFILVNAMINSVKLIDHLFILTKGGPNDASKLMLYYIWENAFAFFDAPAAAAMTVLVLAVLGALAAFQFFVIDRRTHYR</sequence>
<feature type="domain" description="ABC transmembrane type-1" evidence="8">
    <location>
        <begin position="70"/>
        <end position="280"/>
    </location>
</feature>
<dbReference type="PANTHER" id="PTHR30193:SF37">
    <property type="entry name" value="INNER MEMBRANE ABC TRANSPORTER PERMEASE PROTEIN YCJO"/>
    <property type="match status" value="1"/>
</dbReference>
<evidence type="ECO:0000256" key="1">
    <source>
        <dbReference type="ARBA" id="ARBA00004651"/>
    </source>
</evidence>
<organism evidence="9 10">
    <name type="scientific">Rhodosalinus halophilus</name>
    <dbReference type="NCBI Taxonomy" id="2259333"/>
    <lineage>
        <taxon>Bacteria</taxon>
        <taxon>Pseudomonadati</taxon>
        <taxon>Pseudomonadota</taxon>
        <taxon>Alphaproteobacteria</taxon>
        <taxon>Rhodobacterales</taxon>
        <taxon>Paracoccaceae</taxon>
        <taxon>Rhodosalinus</taxon>
    </lineage>
</organism>
<dbReference type="OrthoDB" id="9773727at2"/>
<keyword evidence="6 7" id="KW-0472">Membrane</keyword>
<dbReference type="Gene3D" id="1.10.3720.10">
    <property type="entry name" value="MetI-like"/>
    <property type="match status" value="1"/>
</dbReference>
<evidence type="ECO:0000256" key="5">
    <source>
        <dbReference type="ARBA" id="ARBA00022989"/>
    </source>
</evidence>
<evidence type="ECO:0000256" key="3">
    <source>
        <dbReference type="ARBA" id="ARBA00022475"/>
    </source>
</evidence>
<accession>A0A365U6T2</accession>
<keyword evidence="2 7" id="KW-0813">Transport</keyword>
<dbReference type="PANTHER" id="PTHR30193">
    <property type="entry name" value="ABC TRANSPORTER PERMEASE PROTEIN"/>
    <property type="match status" value="1"/>
</dbReference>
<comment type="similarity">
    <text evidence="7">Belongs to the binding-protein-dependent transport system permease family.</text>
</comment>
<feature type="transmembrane region" description="Helical" evidence="7">
    <location>
        <begin position="12"/>
        <end position="36"/>
    </location>
</feature>
<feature type="transmembrane region" description="Helical" evidence="7">
    <location>
        <begin position="156"/>
        <end position="178"/>
    </location>
</feature>
<feature type="transmembrane region" description="Helical" evidence="7">
    <location>
        <begin position="205"/>
        <end position="223"/>
    </location>
</feature>
<proteinExistence type="inferred from homology"/>
<dbReference type="AlphaFoldDB" id="A0A365U6T2"/>
<protein>
    <submittedName>
        <fullName evidence="9">Sugar ABC transporter permease</fullName>
    </submittedName>
</protein>
<keyword evidence="5 7" id="KW-1133">Transmembrane helix</keyword>
<evidence type="ECO:0000259" key="8">
    <source>
        <dbReference type="PROSITE" id="PS50928"/>
    </source>
</evidence>
<keyword evidence="3" id="KW-1003">Cell membrane</keyword>
<dbReference type="EMBL" id="QNTQ01000012">
    <property type="protein sequence ID" value="RBI84172.1"/>
    <property type="molecule type" value="Genomic_DNA"/>
</dbReference>
<dbReference type="SUPFAM" id="SSF161098">
    <property type="entry name" value="MetI-like"/>
    <property type="match status" value="1"/>
</dbReference>
<dbReference type="InterPro" id="IPR035906">
    <property type="entry name" value="MetI-like_sf"/>
</dbReference>
<dbReference type="InterPro" id="IPR000515">
    <property type="entry name" value="MetI-like"/>
</dbReference>
<dbReference type="GO" id="GO:0005886">
    <property type="term" value="C:plasma membrane"/>
    <property type="evidence" value="ECO:0007669"/>
    <property type="project" value="UniProtKB-SubCell"/>
</dbReference>
<evidence type="ECO:0000313" key="9">
    <source>
        <dbReference type="EMBL" id="RBI84172.1"/>
    </source>
</evidence>
<name>A0A365U6T2_9RHOB</name>
<dbReference type="CDD" id="cd06261">
    <property type="entry name" value="TM_PBP2"/>
    <property type="match status" value="1"/>
</dbReference>
<evidence type="ECO:0000256" key="7">
    <source>
        <dbReference type="RuleBase" id="RU363032"/>
    </source>
</evidence>
<gene>
    <name evidence="9" type="ORF">DRV85_13280</name>
</gene>
<feature type="transmembrane region" description="Helical" evidence="7">
    <location>
        <begin position="74"/>
        <end position="95"/>
    </location>
</feature>
<dbReference type="GO" id="GO:0055085">
    <property type="term" value="P:transmembrane transport"/>
    <property type="evidence" value="ECO:0007669"/>
    <property type="project" value="InterPro"/>
</dbReference>
<keyword evidence="4 7" id="KW-0812">Transmembrane</keyword>
<keyword evidence="10" id="KW-1185">Reference proteome</keyword>
<evidence type="ECO:0000256" key="4">
    <source>
        <dbReference type="ARBA" id="ARBA00022692"/>
    </source>
</evidence>
<dbReference type="Proteomes" id="UP000253370">
    <property type="component" value="Unassembled WGS sequence"/>
</dbReference>
<reference evidence="9 10" key="1">
    <citation type="submission" date="2018-07" db="EMBL/GenBank/DDBJ databases">
        <title>Rhodosalinus sp. strain E84T genomic sequence and assembly.</title>
        <authorList>
            <person name="Liu Z.-W."/>
            <person name="Lu D.-C."/>
        </authorList>
    </citation>
    <scope>NUCLEOTIDE SEQUENCE [LARGE SCALE GENOMIC DNA]</scope>
    <source>
        <strain evidence="9 10">E84</strain>
    </source>
</reference>
<comment type="caution">
    <text evidence="9">The sequence shown here is derived from an EMBL/GenBank/DDBJ whole genome shotgun (WGS) entry which is preliminary data.</text>
</comment>
<evidence type="ECO:0000256" key="6">
    <source>
        <dbReference type="ARBA" id="ARBA00023136"/>
    </source>
</evidence>
<evidence type="ECO:0000313" key="10">
    <source>
        <dbReference type="Proteomes" id="UP000253370"/>
    </source>
</evidence>
<evidence type="ECO:0000256" key="2">
    <source>
        <dbReference type="ARBA" id="ARBA00022448"/>
    </source>
</evidence>
<dbReference type="InterPro" id="IPR051393">
    <property type="entry name" value="ABC_transporter_permease"/>
</dbReference>
<dbReference type="PROSITE" id="PS50928">
    <property type="entry name" value="ABC_TM1"/>
    <property type="match status" value="1"/>
</dbReference>
<feature type="transmembrane region" description="Helical" evidence="7">
    <location>
        <begin position="263"/>
        <end position="286"/>
    </location>
</feature>
<dbReference type="Pfam" id="PF00528">
    <property type="entry name" value="BPD_transp_1"/>
    <property type="match status" value="1"/>
</dbReference>